<evidence type="ECO:0000313" key="5">
    <source>
        <dbReference type="EMBL" id="MCX3059706.1"/>
    </source>
</evidence>
<evidence type="ECO:0000259" key="4">
    <source>
        <dbReference type="PROSITE" id="PS01124"/>
    </source>
</evidence>
<proteinExistence type="predicted"/>
<dbReference type="Proteomes" id="UP001163064">
    <property type="component" value="Unassembled WGS sequence"/>
</dbReference>
<sequence length="348" mass="37649">MDTSQRTIGVRHVRALLGGARGRGLDTAALLHAARIPPLLTADPRARVTERQFAALFRRLYAATQDEFLGLGAAVSRPGTFAMMCRASLGCPDLGAAVRRGAEFYGLFPGGPELALEPAESDTDAALYVRGARPPSGGGDPYLTECVLAIWHRLCGWLIGHRIPLTGVDFAFPAPRPGEERLAEHRELFGCDVEFGAPHSRARFGRRWLAAPLVRDEPALDAMLRRAPVELLARRPYATTTAEHVRAALAAALRSGARLPALTELADRLAVSTATLRRRLAVEATSYRAVRDDVLREAALASLADGRASVESVARRLGFAEDTSFHRAFVRWTGTTPGAYRRAAVTGR</sequence>
<name>A0ABT3TRQ9_9ACTN</name>
<evidence type="ECO:0000256" key="3">
    <source>
        <dbReference type="ARBA" id="ARBA00023163"/>
    </source>
</evidence>
<reference evidence="5" key="1">
    <citation type="submission" date="2022-10" db="EMBL/GenBank/DDBJ databases">
        <title>Streptomyces beihaiensis sp. nov., a chitin degrading actinobacterium, isolated from shrimp pond soil.</title>
        <authorList>
            <person name="Xie J."/>
            <person name="Shen N."/>
        </authorList>
    </citation>
    <scope>NUCLEOTIDE SEQUENCE</scope>
    <source>
        <strain evidence="5">GXMU-J5</strain>
    </source>
</reference>
<dbReference type="InterPro" id="IPR032687">
    <property type="entry name" value="AraC-type_N"/>
</dbReference>
<dbReference type="EMBL" id="JAPHNL010000062">
    <property type="protein sequence ID" value="MCX3059706.1"/>
    <property type="molecule type" value="Genomic_DNA"/>
</dbReference>
<dbReference type="InterPro" id="IPR036388">
    <property type="entry name" value="WH-like_DNA-bd_sf"/>
</dbReference>
<feature type="domain" description="HTH araC/xylS-type" evidence="4">
    <location>
        <begin position="243"/>
        <end position="343"/>
    </location>
</feature>
<gene>
    <name evidence="5" type="ORF">OFY01_07970</name>
</gene>
<dbReference type="SMART" id="SM00342">
    <property type="entry name" value="HTH_ARAC"/>
    <property type="match status" value="1"/>
</dbReference>
<protein>
    <submittedName>
        <fullName evidence="5">AraC family transcriptional regulator</fullName>
    </submittedName>
</protein>
<evidence type="ECO:0000313" key="6">
    <source>
        <dbReference type="Proteomes" id="UP001163064"/>
    </source>
</evidence>
<dbReference type="Gene3D" id="1.10.10.60">
    <property type="entry name" value="Homeodomain-like"/>
    <property type="match status" value="1"/>
</dbReference>
<dbReference type="InterPro" id="IPR018060">
    <property type="entry name" value="HTH_AraC"/>
</dbReference>
<accession>A0ABT3TRQ9</accession>
<dbReference type="InterPro" id="IPR009057">
    <property type="entry name" value="Homeodomain-like_sf"/>
</dbReference>
<dbReference type="Pfam" id="PF12833">
    <property type="entry name" value="HTH_18"/>
    <property type="match status" value="1"/>
</dbReference>
<dbReference type="Pfam" id="PF12625">
    <property type="entry name" value="Arabinose_bd"/>
    <property type="match status" value="1"/>
</dbReference>
<organism evidence="5 6">
    <name type="scientific">Streptomyces beihaiensis</name>
    <dbReference type="NCBI Taxonomy" id="2984495"/>
    <lineage>
        <taxon>Bacteria</taxon>
        <taxon>Bacillati</taxon>
        <taxon>Actinomycetota</taxon>
        <taxon>Actinomycetes</taxon>
        <taxon>Kitasatosporales</taxon>
        <taxon>Streptomycetaceae</taxon>
        <taxon>Streptomyces</taxon>
    </lineage>
</organism>
<keyword evidence="6" id="KW-1185">Reference proteome</keyword>
<dbReference type="PANTHER" id="PTHR47894">
    <property type="entry name" value="HTH-TYPE TRANSCRIPTIONAL REGULATOR GADX"/>
    <property type="match status" value="1"/>
</dbReference>
<comment type="caution">
    <text evidence="5">The sequence shown here is derived from an EMBL/GenBank/DDBJ whole genome shotgun (WGS) entry which is preliminary data.</text>
</comment>
<keyword evidence="1" id="KW-0805">Transcription regulation</keyword>
<dbReference type="Gene3D" id="1.10.10.10">
    <property type="entry name" value="Winged helix-like DNA-binding domain superfamily/Winged helix DNA-binding domain"/>
    <property type="match status" value="1"/>
</dbReference>
<evidence type="ECO:0000256" key="1">
    <source>
        <dbReference type="ARBA" id="ARBA00023015"/>
    </source>
</evidence>
<keyword evidence="3" id="KW-0804">Transcription</keyword>
<dbReference type="SUPFAM" id="SSF46689">
    <property type="entry name" value="Homeodomain-like"/>
    <property type="match status" value="1"/>
</dbReference>
<evidence type="ECO:0000256" key="2">
    <source>
        <dbReference type="ARBA" id="ARBA00023125"/>
    </source>
</evidence>
<dbReference type="PROSITE" id="PS01124">
    <property type="entry name" value="HTH_ARAC_FAMILY_2"/>
    <property type="match status" value="1"/>
</dbReference>
<dbReference type="RefSeq" id="WP_266597729.1">
    <property type="nucleotide sequence ID" value="NZ_JAPHNL010000062.1"/>
</dbReference>
<dbReference type="PANTHER" id="PTHR47894:SF1">
    <property type="entry name" value="HTH-TYPE TRANSCRIPTIONAL REGULATOR VQSM"/>
    <property type="match status" value="1"/>
</dbReference>
<keyword evidence="2" id="KW-0238">DNA-binding</keyword>